<dbReference type="Pfam" id="PF00497">
    <property type="entry name" value="SBP_bac_3"/>
    <property type="match status" value="1"/>
</dbReference>
<dbReference type="EMBL" id="LT629710">
    <property type="protein sequence ID" value="SDP48809.1"/>
    <property type="molecule type" value="Genomic_DNA"/>
</dbReference>
<dbReference type="InterPro" id="IPR001638">
    <property type="entry name" value="Solute-binding_3/MltF_N"/>
</dbReference>
<evidence type="ECO:0000313" key="6">
    <source>
        <dbReference type="Proteomes" id="UP000198741"/>
    </source>
</evidence>
<evidence type="ECO:0000256" key="3">
    <source>
        <dbReference type="SAM" id="SignalP"/>
    </source>
</evidence>
<dbReference type="PROSITE" id="PS51257">
    <property type="entry name" value="PROKAR_LIPOPROTEIN"/>
    <property type="match status" value="1"/>
</dbReference>
<keyword evidence="1 3" id="KW-0732">Signal</keyword>
<accession>A0A1H0T4B6</accession>
<sequence>MFAMRIRNASAYFIALGVSATLVISGCAAASSAESAASAGAAGESTPPAASAASASASASMSAPVSAPASSGVAGTQSSIPSAPGTAGSAALPPTAAVAPVTSGPGEVATPLPNCTPSTLKTRTPGRLVFTAAGSASAPWFNGAPSGGKGYEAAVALAVAKELGYSASSVSWSTTARATLLAGKASGFDVAIGEFATPDVGSSTVDYSSGYFSISNSVVSKTGRPAAAITSSAGLKGMAIGVVAGAPAVASARTGATVRTYPNATAALAALTGGTVSAVVVPTPTAVTLGAAFTVVGQLPDGDEQPQQFGMVLPKHSPLTSCVSAAVDQLRVTGVLSSLVRTWVPDAAKPLG</sequence>
<keyword evidence="6" id="KW-1185">Reference proteome</keyword>
<dbReference type="PANTHER" id="PTHR35936:SF17">
    <property type="entry name" value="ARGININE-BINDING EXTRACELLULAR PROTEIN ARTP"/>
    <property type="match status" value="1"/>
</dbReference>
<reference evidence="5 6" key="1">
    <citation type="submission" date="2016-10" db="EMBL/GenBank/DDBJ databases">
        <authorList>
            <person name="de Groot N.N."/>
        </authorList>
    </citation>
    <scope>NUCLEOTIDE SEQUENCE [LARGE SCALE GENOMIC DNA]</scope>
    <source>
        <strain evidence="6">P4-7,KCTC 19426,CECT 7604</strain>
    </source>
</reference>
<organism evidence="5 6">
    <name type="scientific">Nakamurella panacisegetis</name>
    <dbReference type="NCBI Taxonomy" id="1090615"/>
    <lineage>
        <taxon>Bacteria</taxon>
        <taxon>Bacillati</taxon>
        <taxon>Actinomycetota</taxon>
        <taxon>Actinomycetes</taxon>
        <taxon>Nakamurellales</taxon>
        <taxon>Nakamurellaceae</taxon>
        <taxon>Nakamurella</taxon>
    </lineage>
</organism>
<evidence type="ECO:0000313" key="5">
    <source>
        <dbReference type="EMBL" id="SDP48809.1"/>
    </source>
</evidence>
<gene>
    <name evidence="5" type="ORF">SAMN04515671_4457</name>
</gene>
<name>A0A1H0T4B6_9ACTN</name>
<proteinExistence type="predicted"/>
<dbReference type="AlphaFoldDB" id="A0A1H0T4B6"/>
<evidence type="ECO:0000256" key="2">
    <source>
        <dbReference type="SAM" id="MobiDB-lite"/>
    </source>
</evidence>
<dbReference type="RefSeq" id="WP_157695621.1">
    <property type="nucleotide sequence ID" value="NZ_LT629710.1"/>
</dbReference>
<dbReference type="PANTHER" id="PTHR35936">
    <property type="entry name" value="MEMBRANE-BOUND LYTIC MUREIN TRANSGLYCOSYLASE F"/>
    <property type="match status" value="1"/>
</dbReference>
<feature type="chain" id="PRO_5009251664" evidence="3">
    <location>
        <begin position="31"/>
        <end position="352"/>
    </location>
</feature>
<dbReference type="Proteomes" id="UP000198741">
    <property type="component" value="Chromosome I"/>
</dbReference>
<evidence type="ECO:0000259" key="4">
    <source>
        <dbReference type="SMART" id="SM00062"/>
    </source>
</evidence>
<dbReference type="STRING" id="1090615.SAMN04515671_4457"/>
<protein>
    <submittedName>
        <fullName evidence="5">Polar amino acid transport system substrate-binding protein</fullName>
    </submittedName>
</protein>
<feature type="region of interest" description="Disordered" evidence="2">
    <location>
        <begin position="68"/>
        <end position="88"/>
    </location>
</feature>
<dbReference type="SMART" id="SM00062">
    <property type="entry name" value="PBPb"/>
    <property type="match status" value="1"/>
</dbReference>
<evidence type="ECO:0000256" key="1">
    <source>
        <dbReference type="ARBA" id="ARBA00022729"/>
    </source>
</evidence>
<feature type="domain" description="Solute-binding protein family 3/N-terminal" evidence="4">
    <location>
        <begin position="129"/>
        <end position="347"/>
    </location>
</feature>
<dbReference type="OrthoDB" id="8454826at2"/>
<feature type="signal peptide" evidence="3">
    <location>
        <begin position="1"/>
        <end position="30"/>
    </location>
</feature>
<dbReference type="SUPFAM" id="SSF53850">
    <property type="entry name" value="Periplasmic binding protein-like II"/>
    <property type="match status" value="1"/>
</dbReference>
<dbReference type="Gene3D" id="3.40.190.10">
    <property type="entry name" value="Periplasmic binding protein-like II"/>
    <property type="match status" value="2"/>
</dbReference>